<proteinExistence type="predicted"/>
<comment type="caution">
    <text evidence="5">The sequence shown here is derived from an EMBL/GenBank/DDBJ whole genome shotgun (WGS) entry which is preliminary data.</text>
</comment>
<dbReference type="NCBIfam" id="NF033788">
    <property type="entry name" value="HTH_metalloreg"/>
    <property type="match status" value="1"/>
</dbReference>
<sequence>MELNDVADALKELGHPTRLSIYKQLVRAGHGGLPVGELQKRLDIPNSTLSHHIAALVSVGLVHQQREGRTLFCLPQYDVLKGIVAFLIEECCADQPQRC</sequence>
<dbReference type="InterPro" id="IPR036388">
    <property type="entry name" value="WH-like_DNA-bd_sf"/>
</dbReference>
<dbReference type="RefSeq" id="WP_119804245.1">
    <property type="nucleotide sequence ID" value="NZ_CP136016.1"/>
</dbReference>
<keyword evidence="2" id="KW-0238">DNA-binding</keyword>
<keyword evidence="1" id="KW-0805">Transcription regulation</keyword>
<dbReference type="PANTHER" id="PTHR43132">
    <property type="entry name" value="ARSENICAL RESISTANCE OPERON REPRESSOR ARSR-RELATED"/>
    <property type="match status" value="1"/>
</dbReference>
<dbReference type="PROSITE" id="PS50987">
    <property type="entry name" value="HTH_ARSR_2"/>
    <property type="match status" value="1"/>
</dbReference>
<accession>A0AA92X6F4</accession>
<protein>
    <submittedName>
        <fullName evidence="5">ArsR family transcriptional regulator</fullName>
    </submittedName>
</protein>
<evidence type="ECO:0000313" key="5">
    <source>
        <dbReference type="EMBL" id="RJF55960.1"/>
    </source>
</evidence>
<keyword evidence="6" id="KW-1185">Reference proteome</keyword>
<evidence type="ECO:0000256" key="1">
    <source>
        <dbReference type="ARBA" id="ARBA00023015"/>
    </source>
</evidence>
<evidence type="ECO:0000256" key="3">
    <source>
        <dbReference type="ARBA" id="ARBA00023163"/>
    </source>
</evidence>
<keyword evidence="3" id="KW-0804">Transcription</keyword>
<dbReference type="Pfam" id="PF12840">
    <property type="entry name" value="HTH_20"/>
    <property type="match status" value="1"/>
</dbReference>
<dbReference type="SMART" id="SM00418">
    <property type="entry name" value="HTH_ARSR"/>
    <property type="match status" value="1"/>
</dbReference>
<dbReference type="Gene3D" id="1.10.10.10">
    <property type="entry name" value="Winged helix-like DNA-binding domain superfamily/Winged helix DNA-binding domain"/>
    <property type="match status" value="1"/>
</dbReference>
<dbReference type="PRINTS" id="PR00778">
    <property type="entry name" value="HTHARSR"/>
</dbReference>
<dbReference type="PANTHER" id="PTHR43132:SF2">
    <property type="entry name" value="ARSENICAL RESISTANCE OPERON REPRESSOR ARSR-RELATED"/>
    <property type="match status" value="1"/>
</dbReference>
<reference evidence="5 6" key="1">
    <citation type="submission" date="2018-09" db="EMBL/GenBank/DDBJ databases">
        <title>Draft genome of a novel serratia sp. strain with antifungal activity.</title>
        <authorList>
            <person name="Dichmann S.I."/>
            <person name="Park B.P."/>
            <person name="Pathiraja D."/>
            <person name="Choi I.-G."/>
            <person name="Stougaard P."/>
            <person name="Hennessy R.C."/>
        </authorList>
    </citation>
    <scope>NUCLEOTIDE SEQUENCE [LARGE SCALE GENOMIC DNA]</scope>
    <source>
        <strain evidence="5 6">S40</strain>
    </source>
</reference>
<evidence type="ECO:0000259" key="4">
    <source>
        <dbReference type="PROSITE" id="PS50987"/>
    </source>
</evidence>
<dbReference type="InterPro" id="IPR036390">
    <property type="entry name" value="WH_DNA-bd_sf"/>
</dbReference>
<evidence type="ECO:0000256" key="2">
    <source>
        <dbReference type="ARBA" id="ARBA00023125"/>
    </source>
</evidence>
<dbReference type="CDD" id="cd00090">
    <property type="entry name" value="HTH_ARSR"/>
    <property type="match status" value="1"/>
</dbReference>
<dbReference type="EMBL" id="QYYG01000002">
    <property type="protein sequence ID" value="RJF55960.1"/>
    <property type="molecule type" value="Genomic_DNA"/>
</dbReference>
<dbReference type="InterPro" id="IPR051011">
    <property type="entry name" value="Metal_resp_trans_reg"/>
</dbReference>
<feature type="domain" description="HTH arsR-type" evidence="4">
    <location>
        <begin position="1"/>
        <end position="95"/>
    </location>
</feature>
<dbReference type="GO" id="GO:0003677">
    <property type="term" value="F:DNA binding"/>
    <property type="evidence" value="ECO:0007669"/>
    <property type="project" value="UniProtKB-KW"/>
</dbReference>
<gene>
    <name evidence="5" type="ORF">D4100_10130</name>
</gene>
<name>A0AA92X6F4_9GAMM</name>
<dbReference type="GO" id="GO:0003700">
    <property type="term" value="F:DNA-binding transcription factor activity"/>
    <property type="evidence" value="ECO:0007669"/>
    <property type="project" value="InterPro"/>
</dbReference>
<dbReference type="InterPro" id="IPR011991">
    <property type="entry name" value="ArsR-like_HTH"/>
</dbReference>
<organism evidence="5 6">
    <name type="scientific">Serratia inhibens</name>
    <dbReference type="NCBI Taxonomy" id="2338073"/>
    <lineage>
        <taxon>Bacteria</taxon>
        <taxon>Pseudomonadati</taxon>
        <taxon>Pseudomonadota</taxon>
        <taxon>Gammaproteobacteria</taxon>
        <taxon>Enterobacterales</taxon>
        <taxon>Yersiniaceae</taxon>
        <taxon>Serratia</taxon>
    </lineage>
</organism>
<dbReference type="SUPFAM" id="SSF46785">
    <property type="entry name" value="Winged helix' DNA-binding domain"/>
    <property type="match status" value="1"/>
</dbReference>
<evidence type="ECO:0000313" key="6">
    <source>
        <dbReference type="Proteomes" id="UP000284338"/>
    </source>
</evidence>
<dbReference type="AlphaFoldDB" id="A0AA92X6F4"/>
<dbReference type="Proteomes" id="UP000284338">
    <property type="component" value="Unassembled WGS sequence"/>
</dbReference>
<dbReference type="InterPro" id="IPR001845">
    <property type="entry name" value="HTH_ArsR_DNA-bd_dom"/>
</dbReference>